<reference evidence="1" key="1">
    <citation type="submission" date="2018-11" db="EMBL/GenBank/DDBJ databases">
        <authorList>
            <person name="Alioto T."/>
            <person name="Alioto T."/>
        </authorList>
    </citation>
    <scope>NUCLEOTIDE SEQUENCE</scope>
</reference>
<organism evidence="1 2">
    <name type="scientific">Mytilus galloprovincialis</name>
    <name type="common">Mediterranean mussel</name>
    <dbReference type="NCBI Taxonomy" id="29158"/>
    <lineage>
        <taxon>Eukaryota</taxon>
        <taxon>Metazoa</taxon>
        <taxon>Spiralia</taxon>
        <taxon>Lophotrochozoa</taxon>
        <taxon>Mollusca</taxon>
        <taxon>Bivalvia</taxon>
        <taxon>Autobranchia</taxon>
        <taxon>Pteriomorphia</taxon>
        <taxon>Mytilida</taxon>
        <taxon>Mytiloidea</taxon>
        <taxon>Mytilidae</taxon>
        <taxon>Mytilinae</taxon>
        <taxon>Mytilus</taxon>
    </lineage>
</organism>
<dbReference type="AlphaFoldDB" id="A0A8B6DF25"/>
<dbReference type="PANTHER" id="PTHR33845:SF1">
    <property type="entry name" value="C2H2-TYPE DOMAIN-CONTAINING PROTEIN"/>
    <property type="match status" value="1"/>
</dbReference>
<protein>
    <recommendedName>
        <fullName evidence="3">C2H2-type domain-containing protein</fullName>
    </recommendedName>
</protein>
<dbReference type="EMBL" id="UYJE01003244">
    <property type="protein sequence ID" value="VDI17624.1"/>
    <property type="molecule type" value="Genomic_DNA"/>
</dbReference>
<proteinExistence type="predicted"/>
<dbReference type="PANTHER" id="PTHR33845">
    <property type="entry name" value="C2H2-TYPE DOMAIN-CONTAINING PROTEIN"/>
    <property type="match status" value="1"/>
</dbReference>
<comment type="caution">
    <text evidence="1">The sequence shown here is derived from an EMBL/GenBank/DDBJ whole genome shotgun (WGS) entry which is preliminary data.</text>
</comment>
<evidence type="ECO:0008006" key="3">
    <source>
        <dbReference type="Google" id="ProtNLM"/>
    </source>
</evidence>
<evidence type="ECO:0000313" key="2">
    <source>
        <dbReference type="Proteomes" id="UP000596742"/>
    </source>
</evidence>
<evidence type="ECO:0000313" key="1">
    <source>
        <dbReference type="EMBL" id="VDI17624.1"/>
    </source>
</evidence>
<dbReference type="Proteomes" id="UP000596742">
    <property type="component" value="Unassembled WGS sequence"/>
</dbReference>
<sequence length="186" mass="21197">MTEVTFTLEAIDKSMKNVRYRIKVVDNMTAKPKSVDRVIPSISSYSNFTFERNGIRVWKAYNIGQVESMQLQVIEDSGHIHFHQLKQKMNIPETDSEDVVVCSTEGCTKTFATNEELTNHLYSEKCTLVFDQKSSCSSYISKVKYLEKVAESSVNKQLMIMPSATKLSTSDSELDMGWALKDEKKK</sequence>
<gene>
    <name evidence="1" type="ORF">MGAL_10B009753</name>
</gene>
<keyword evidence="2" id="KW-1185">Reference proteome</keyword>
<name>A0A8B6DF25_MYTGA</name>
<accession>A0A8B6DF25</accession>
<dbReference type="OrthoDB" id="6114375at2759"/>